<dbReference type="InterPro" id="IPR031311">
    <property type="entry name" value="CHIT_BIND_RR_consensus"/>
</dbReference>
<dbReference type="InterPro" id="IPR050468">
    <property type="entry name" value="Cuticle_Struct_Prot"/>
</dbReference>
<organism evidence="5 6">
    <name type="scientific">Leptidea sinapis</name>
    <dbReference type="NCBI Taxonomy" id="189913"/>
    <lineage>
        <taxon>Eukaryota</taxon>
        <taxon>Metazoa</taxon>
        <taxon>Ecdysozoa</taxon>
        <taxon>Arthropoda</taxon>
        <taxon>Hexapoda</taxon>
        <taxon>Insecta</taxon>
        <taxon>Pterygota</taxon>
        <taxon>Neoptera</taxon>
        <taxon>Endopterygota</taxon>
        <taxon>Lepidoptera</taxon>
        <taxon>Glossata</taxon>
        <taxon>Ditrysia</taxon>
        <taxon>Papilionoidea</taxon>
        <taxon>Pieridae</taxon>
        <taxon>Dismorphiinae</taxon>
        <taxon>Leptidea</taxon>
    </lineage>
</organism>
<evidence type="ECO:0000313" key="6">
    <source>
        <dbReference type="Proteomes" id="UP000324832"/>
    </source>
</evidence>
<protein>
    <submittedName>
        <fullName evidence="5">Uncharacterized protein</fullName>
    </submittedName>
</protein>
<feature type="signal peptide" evidence="4">
    <location>
        <begin position="1"/>
        <end position="16"/>
    </location>
</feature>
<name>A0A5E4QDS4_9NEOP</name>
<dbReference type="InterPro" id="IPR000618">
    <property type="entry name" value="Insect_cuticle"/>
</dbReference>
<feature type="chain" id="PRO_5022798068" evidence="4">
    <location>
        <begin position="17"/>
        <end position="138"/>
    </location>
</feature>
<evidence type="ECO:0000256" key="2">
    <source>
        <dbReference type="ARBA" id="ARBA00022729"/>
    </source>
</evidence>
<proteinExistence type="predicted"/>
<keyword evidence="1 3" id="KW-0193">Cuticle</keyword>
<dbReference type="OrthoDB" id="7920766at2759"/>
<dbReference type="PRINTS" id="PR00947">
    <property type="entry name" value="CUTICLE"/>
</dbReference>
<dbReference type="Pfam" id="PF00379">
    <property type="entry name" value="Chitin_bind_4"/>
    <property type="match status" value="1"/>
</dbReference>
<keyword evidence="6" id="KW-1185">Reference proteome</keyword>
<sequence length="138" mass="15104">MKFFVVSSVVVACVFAASVPSDQASSIVRSDFQSDPDGNYQYSYETDNGISSNAQGKVKVYGKDEVALEVSGSNSYISPEGQKVEFTYIANENGYQPQGALLPTPPPPQPIPDYIVRALEYIKAHPYVEATEKPYKKP</sequence>
<keyword evidence="2 4" id="KW-0732">Signal</keyword>
<dbReference type="PANTHER" id="PTHR10380">
    <property type="entry name" value="CUTICLE PROTEIN"/>
    <property type="match status" value="1"/>
</dbReference>
<dbReference type="PROSITE" id="PS51155">
    <property type="entry name" value="CHIT_BIND_RR_2"/>
    <property type="match status" value="1"/>
</dbReference>
<dbReference type="GO" id="GO:0008010">
    <property type="term" value="F:structural constituent of chitin-based larval cuticle"/>
    <property type="evidence" value="ECO:0007669"/>
    <property type="project" value="TreeGrafter"/>
</dbReference>
<reference evidence="5 6" key="1">
    <citation type="submission" date="2017-07" db="EMBL/GenBank/DDBJ databases">
        <authorList>
            <person name="Talla V."/>
            <person name="Backstrom N."/>
        </authorList>
    </citation>
    <scope>NUCLEOTIDE SEQUENCE [LARGE SCALE GENOMIC DNA]</scope>
</reference>
<dbReference type="PROSITE" id="PS00233">
    <property type="entry name" value="CHIT_BIND_RR_1"/>
    <property type="match status" value="1"/>
</dbReference>
<evidence type="ECO:0000256" key="4">
    <source>
        <dbReference type="SAM" id="SignalP"/>
    </source>
</evidence>
<gene>
    <name evidence="5" type="ORF">LSINAPIS_LOCUS7336</name>
</gene>
<evidence type="ECO:0000256" key="1">
    <source>
        <dbReference type="ARBA" id="ARBA00022460"/>
    </source>
</evidence>
<evidence type="ECO:0000313" key="5">
    <source>
        <dbReference type="EMBL" id="VVC95674.1"/>
    </source>
</evidence>
<dbReference type="Proteomes" id="UP000324832">
    <property type="component" value="Unassembled WGS sequence"/>
</dbReference>
<dbReference type="AlphaFoldDB" id="A0A5E4QDS4"/>
<evidence type="ECO:0000256" key="3">
    <source>
        <dbReference type="PROSITE-ProRule" id="PRU00497"/>
    </source>
</evidence>
<dbReference type="PANTHER" id="PTHR10380:SF173">
    <property type="entry name" value="CUTICULAR PROTEIN 47EF, ISOFORM C-RELATED"/>
    <property type="match status" value="1"/>
</dbReference>
<dbReference type="GO" id="GO:0062129">
    <property type="term" value="C:chitin-based extracellular matrix"/>
    <property type="evidence" value="ECO:0007669"/>
    <property type="project" value="TreeGrafter"/>
</dbReference>
<dbReference type="EMBL" id="FZQP02002404">
    <property type="protein sequence ID" value="VVC95674.1"/>
    <property type="molecule type" value="Genomic_DNA"/>
</dbReference>
<accession>A0A5E4QDS4</accession>